<dbReference type="RefSeq" id="WP_179715015.1">
    <property type="nucleotide sequence ID" value="NZ_JACBZT010000001.1"/>
</dbReference>
<dbReference type="InterPro" id="IPR055163">
    <property type="entry name" value="ALK/LTK-like_GRD"/>
</dbReference>
<evidence type="ECO:0000259" key="20">
    <source>
        <dbReference type="PROSITE" id="PS50853"/>
    </source>
</evidence>
<evidence type="ECO:0000256" key="1">
    <source>
        <dbReference type="ARBA" id="ARBA00004251"/>
    </source>
</evidence>
<keyword evidence="5" id="KW-0812">Transmembrane</keyword>
<evidence type="ECO:0000256" key="8">
    <source>
        <dbReference type="ARBA" id="ARBA00022741"/>
    </source>
</evidence>
<evidence type="ECO:0000256" key="2">
    <source>
        <dbReference type="ARBA" id="ARBA00011902"/>
    </source>
</evidence>
<evidence type="ECO:0000256" key="4">
    <source>
        <dbReference type="ARBA" id="ARBA00022679"/>
    </source>
</evidence>
<dbReference type="InterPro" id="IPR001434">
    <property type="entry name" value="OmcB-like_DUF11"/>
</dbReference>
<feature type="domain" description="Fibronectin type-III" evidence="20">
    <location>
        <begin position="468"/>
        <end position="562"/>
    </location>
</feature>
<evidence type="ECO:0000256" key="14">
    <source>
        <dbReference type="ARBA" id="ARBA00023157"/>
    </source>
</evidence>
<dbReference type="EC" id="2.7.10.1" evidence="2"/>
<keyword evidence="15" id="KW-0675">Receptor</keyword>
<keyword evidence="4" id="KW-0808">Transferase</keyword>
<keyword evidence="9" id="KW-0418">Kinase</keyword>
<proteinExistence type="predicted"/>
<protein>
    <recommendedName>
        <fullName evidence="2">receptor protein-tyrosine kinase</fullName>
        <ecNumber evidence="2">2.7.10.1</ecNumber>
    </recommendedName>
</protein>
<reference evidence="21 22" key="1">
    <citation type="submission" date="2020-07" db="EMBL/GenBank/DDBJ databases">
        <title>Sequencing the genomes of 1000 actinobacteria strains.</title>
        <authorList>
            <person name="Klenk H.-P."/>
        </authorList>
    </citation>
    <scope>NUCLEOTIDE SEQUENCE [LARGE SCALE GENOMIC DNA]</scope>
    <source>
        <strain evidence="21 22">DSM 104001</strain>
    </source>
</reference>
<keyword evidence="7" id="KW-0677">Repeat</keyword>
<dbReference type="PROSITE" id="PS51318">
    <property type="entry name" value="TAT"/>
    <property type="match status" value="1"/>
</dbReference>
<dbReference type="PROSITE" id="PS50853">
    <property type="entry name" value="FN3"/>
    <property type="match status" value="1"/>
</dbReference>
<feature type="region of interest" description="Disordered" evidence="19">
    <location>
        <begin position="757"/>
        <end position="778"/>
    </location>
</feature>
<evidence type="ECO:0000313" key="21">
    <source>
        <dbReference type="EMBL" id="NYJ04280.1"/>
    </source>
</evidence>
<dbReference type="PANTHER" id="PTHR13817">
    <property type="entry name" value="TITIN"/>
    <property type="match status" value="1"/>
</dbReference>
<keyword evidence="10" id="KW-0067">ATP-binding</keyword>
<keyword evidence="13" id="KW-0829">Tyrosine-protein kinase</keyword>
<evidence type="ECO:0000256" key="3">
    <source>
        <dbReference type="ARBA" id="ARBA00022475"/>
    </source>
</evidence>
<keyword evidence="16" id="KW-0325">Glycoprotein</keyword>
<evidence type="ECO:0000256" key="18">
    <source>
        <dbReference type="ARBA" id="ARBA00023326"/>
    </source>
</evidence>
<dbReference type="Pfam" id="PF00041">
    <property type="entry name" value="fn3"/>
    <property type="match status" value="1"/>
</dbReference>
<keyword evidence="17" id="KW-0326">Glycosidase</keyword>
<dbReference type="GO" id="GO:0005524">
    <property type="term" value="F:ATP binding"/>
    <property type="evidence" value="ECO:0007669"/>
    <property type="project" value="UniProtKB-KW"/>
</dbReference>
<keyword evidence="22" id="KW-1185">Reference proteome</keyword>
<evidence type="ECO:0000256" key="6">
    <source>
        <dbReference type="ARBA" id="ARBA00022729"/>
    </source>
</evidence>
<dbReference type="Pfam" id="PF05345">
    <property type="entry name" value="He_PIG"/>
    <property type="match status" value="3"/>
</dbReference>
<evidence type="ECO:0000256" key="7">
    <source>
        <dbReference type="ARBA" id="ARBA00022737"/>
    </source>
</evidence>
<keyword evidence="18" id="KW-0119">Carbohydrate metabolism</keyword>
<dbReference type="CDD" id="cd00063">
    <property type="entry name" value="FN3"/>
    <property type="match status" value="1"/>
</dbReference>
<comment type="subcellular location">
    <subcellularLocation>
        <location evidence="1">Cell membrane</location>
        <topology evidence="1">Single-pass type I membrane protein</topology>
    </subcellularLocation>
</comment>
<keyword evidence="18" id="KW-0624">Polysaccharide degradation</keyword>
<evidence type="ECO:0000256" key="15">
    <source>
        <dbReference type="ARBA" id="ARBA00023170"/>
    </source>
</evidence>
<dbReference type="InterPro" id="IPR036116">
    <property type="entry name" value="FN3_sf"/>
</dbReference>
<dbReference type="GO" id="GO:0016798">
    <property type="term" value="F:hydrolase activity, acting on glycosyl bonds"/>
    <property type="evidence" value="ECO:0007669"/>
    <property type="project" value="UniProtKB-KW"/>
</dbReference>
<accession>A0A853C8F8</accession>
<dbReference type="InterPro" id="IPR013783">
    <property type="entry name" value="Ig-like_fold"/>
</dbReference>
<evidence type="ECO:0000256" key="16">
    <source>
        <dbReference type="ARBA" id="ARBA00023180"/>
    </source>
</evidence>
<evidence type="ECO:0000256" key="17">
    <source>
        <dbReference type="ARBA" id="ARBA00023295"/>
    </source>
</evidence>
<evidence type="ECO:0000256" key="9">
    <source>
        <dbReference type="ARBA" id="ARBA00022777"/>
    </source>
</evidence>
<dbReference type="GO" id="GO:0005886">
    <property type="term" value="C:plasma membrane"/>
    <property type="evidence" value="ECO:0007669"/>
    <property type="project" value="UniProtKB-SubCell"/>
</dbReference>
<dbReference type="Gene3D" id="2.60.40.10">
    <property type="entry name" value="Immunoglobulins"/>
    <property type="match status" value="4"/>
</dbReference>
<keyword evidence="8" id="KW-0547">Nucleotide-binding</keyword>
<dbReference type="GO" id="GO:0000272">
    <property type="term" value="P:polysaccharide catabolic process"/>
    <property type="evidence" value="ECO:0007669"/>
    <property type="project" value="UniProtKB-KW"/>
</dbReference>
<keyword evidence="3" id="KW-1003">Cell membrane</keyword>
<sequence length="778" mass="74881">MDGCLEKTRVLPERRRVLAGLVAGAAAAAFVGLVAAPARAASTGNFGFYSHTTQTWTVPPGVNTAIFDLYGAVGGGNDTLGHAAGGHVHAVLPVVPGDQYVLVVGGTGGDPHGPSGIDGGAGGYNGGGAGGDGNGLGYAGWGAGGGSDVRASGSGLANRILVAAGGGGAGFNSPGGAGGADVGATAPQDPTFANPATGGTQSAGGSGAYFDFAPSVHGGNGTLGAGGAGLQQPNGGGGGGGGGYYGGGGGLGASGGAGGSNYVTPNALDAVSERGVAAPVPNGGEGAVIVQYGVADTPTFTADTPPTGMVGLDYSYTFAASGWPPPELHLSGTLPGGLSFDSRSGTLSGNPTEAGTFPLTLQALTPVGSYDDPVTLVIQPATSAPTISGDPPDGTVGSAYAFDYAMTGDPAPTASVTSGDLPPGLGLSGDGHLSGTPTEAGTWSFTVTATSTEGADSVDSTITVAATVPGPPTIGTATPGDGSATVTFTPPSSNGGSDITGYTATATPVVAGPPTVTGTGTGSPLTISGLTNGTTYTITVAATNGAGTGPDSGPSNPVTPVAVIAPLQITTTSPLPPGTVGQPYTATLTATGGVAPYRWSLPSGSHLPAGLTLQPDGTIVGVPKTACTSTFTVRVTDAEAVPQTAQKQFRLTIGPAPHPDLAVRTDPLSTFKHGAPAGYRITVTNTGTAATTTPAVVTVTLGRGLTATTWAGSGWSCSQKGLRCSHSGVLAPGESASYLLGVQVTAAVNAKVSATSCVTPTDPTPGDNKNSSTVTVRK</sequence>
<dbReference type="Pfam" id="PF12810">
    <property type="entry name" value="ALK_LTK_GRD"/>
    <property type="match status" value="1"/>
</dbReference>
<evidence type="ECO:0000256" key="13">
    <source>
        <dbReference type="ARBA" id="ARBA00023137"/>
    </source>
</evidence>
<dbReference type="AlphaFoldDB" id="A0A853C8F8"/>
<gene>
    <name evidence="21" type="ORF">GGQ55_000558</name>
</gene>
<keyword evidence="11" id="KW-1133">Transmembrane helix</keyword>
<dbReference type="Proteomes" id="UP000541969">
    <property type="component" value="Unassembled WGS sequence"/>
</dbReference>
<evidence type="ECO:0000256" key="11">
    <source>
        <dbReference type="ARBA" id="ARBA00022989"/>
    </source>
</evidence>
<evidence type="ECO:0000256" key="10">
    <source>
        <dbReference type="ARBA" id="ARBA00022840"/>
    </source>
</evidence>
<dbReference type="InterPro" id="IPR003961">
    <property type="entry name" value="FN3_dom"/>
</dbReference>
<dbReference type="SMART" id="SM00060">
    <property type="entry name" value="FN3"/>
    <property type="match status" value="1"/>
</dbReference>
<dbReference type="SUPFAM" id="SSF49313">
    <property type="entry name" value="Cadherin-like"/>
    <property type="match status" value="3"/>
</dbReference>
<dbReference type="InterPro" id="IPR015919">
    <property type="entry name" value="Cadherin-like_sf"/>
</dbReference>
<dbReference type="PANTHER" id="PTHR13817:SF151">
    <property type="entry name" value="TITIN"/>
    <property type="match status" value="1"/>
</dbReference>
<keyword evidence="6" id="KW-0732">Signal</keyword>
<comment type="caution">
    <text evidence="21">The sequence shown here is derived from an EMBL/GenBank/DDBJ whole genome shotgun (WGS) entry which is preliminary data.</text>
</comment>
<evidence type="ECO:0000256" key="19">
    <source>
        <dbReference type="SAM" id="MobiDB-lite"/>
    </source>
</evidence>
<name>A0A853C8F8_9ACTN</name>
<dbReference type="SUPFAM" id="SSF49265">
    <property type="entry name" value="Fibronectin type III"/>
    <property type="match status" value="1"/>
</dbReference>
<evidence type="ECO:0000256" key="12">
    <source>
        <dbReference type="ARBA" id="ARBA00023136"/>
    </source>
</evidence>
<evidence type="ECO:0000313" key="22">
    <source>
        <dbReference type="Proteomes" id="UP000541969"/>
    </source>
</evidence>
<dbReference type="GO" id="GO:0004714">
    <property type="term" value="F:transmembrane receptor protein tyrosine kinase activity"/>
    <property type="evidence" value="ECO:0007669"/>
    <property type="project" value="UniProtKB-EC"/>
</dbReference>
<dbReference type="GO" id="GO:0005509">
    <property type="term" value="F:calcium ion binding"/>
    <property type="evidence" value="ECO:0007669"/>
    <property type="project" value="InterPro"/>
</dbReference>
<keyword evidence="14" id="KW-1015">Disulfide bond</keyword>
<evidence type="ECO:0000256" key="5">
    <source>
        <dbReference type="ARBA" id="ARBA00022692"/>
    </source>
</evidence>
<dbReference type="Pfam" id="PF01345">
    <property type="entry name" value="DUF11"/>
    <property type="match status" value="1"/>
</dbReference>
<dbReference type="EMBL" id="JACBZT010000001">
    <property type="protein sequence ID" value="NYJ04280.1"/>
    <property type="molecule type" value="Genomic_DNA"/>
</dbReference>
<organism evidence="21 22">
    <name type="scientific">Petropleomorpha daqingensis</name>
    <dbReference type="NCBI Taxonomy" id="2026353"/>
    <lineage>
        <taxon>Bacteria</taxon>
        <taxon>Bacillati</taxon>
        <taxon>Actinomycetota</taxon>
        <taxon>Actinomycetes</taxon>
        <taxon>Geodermatophilales</taxon>
        <taxon>Geodermatophilaceae</taxon>
        <taxon>Petropleomorpha</taxon>
    </lineage>
</organism>
<dbReference type="InterPro" id="IPR050964">
    <property type="entry name" value="Striated_Muscle_Regulatory"/>
</dbReference>
<dbReference type="InterPro" id="IPR006311">
    <property type="entry name" value="TAT_signal"/>
</dbReference>
<keyword evidence="12" id="KW-0472">Membrane</keyword>
<keyword evidence="17" id="KW-0378">Hydrolase</keyword>